<comment type="caution">
    <text evidence="2">The sequence shown here is derived from an EMBL/GenBank/DDBJ whole genome shotgun (WGS) entry which is preliminary data.</text>
</comment>
<evidence type="ECO:0000313" key="3">
    <source>
        <dbReference type="Proteomes" id="UP000765509"/>
    </source>
</evidence>
<dbReference type="OrthoDB" id="4927525at2759"/>
<accession>A0A9Q3L6H1</accession>
<protein>
    <recommendedName>
        <fullName evidence="1">Reverse transcriptase Ty1/copia-type domain-containing protein</fullName>
    </recommendedName>
</protein>
<dbReference type="AlphaFoldDB" id="A0A9Q3L6H1"/>
<sequence>MGIFKAEISREFYIKDIGEADLMLGVKIKQMEGGISLNQQHFTEALLEQYGMGECKAMLTPLSPHEHLMPATEEEIVPFGKLKVSYRSAIGSMNYLRTETRTGLSFAVSTLSQYLCEPVRYV</sequence>
<name>A0A9Q3L6H1_9BASI</name>
<gene>
    <name evidence="2" type="ORF">O181_131902</name>
</gene>
<dbReference type="EMBL" id="AVOT02147032">
    <property type="protein sequence ID" value="MBW0592187.1"/>
    <property type="molecule type" value="Genomic_DNA"/>
</dbReference>
<evidence type="ECO:0000259" key="1">
    <source>
        <dbReference type="Pfam" id="PF07727"/>
    </source>
</evidence>
<proteinExistence type="predicted"/>
<dbReference type="Proteomes" id="UP000765509">
    <property type="component" value="Unassembled WGS sequence"/>
</dbReference>
<dbReference type="Pfam" id="PF07727">
    <property type="entry name" value="RVT_2"/>
    <property type="match status" value="1"/>
</dbReference>
<reference evidence="2" key="1">
    <citation type="submission" date="2021-03" db="EMBL/GenBank/DDBJ databases">
        <title>Draft genome sequence of rust myrtle Austropuccinia psidii MF-1, a brazilian biotype.</title>
        <authorList>
            <person name="Quecine M.C."/>
            <person name="Pachon D.M.R."/>
            <person name="Bonatelli M.L."/>
            <person name="Correr F.H."/>
            <person name="Franceschini L.M."/>
            <person name="Leite T.F."/>
            <person name="Margarido G.R.A."/>
            <person name="Almeida C.A."/>
            <person name="Ferrarezi J.A."/>
            <person name="Labate C.A."/>
        </authorList>
    </citation>
    <scope>NUCLEOTIDE SEQUENCE</scope>
    <source>
        <strain evidence="2">MF-1</strain>
    </source>
</reference>
<evidence type="ECO:0000313" key="2">
    <source>
        <dbReference type="EMBL" id="MBW0592187.1"/>
    </source>
</evidence>
<dbReference type="InterPro" id="IPR013103">
    <property type="entry name" value="RVT_2"/>
</dbReference>
<organism evidence="2 3">
    <name type="scientific">Austropuccinia psidii MF-1</name>
    <dbReference type="NCBI Taxonomy" id="1389203"/>
    <lineage>
        <taxon>Eukaryota</taxon>
        <taxon>Fungi</taxon>
        <taxon>Dikarya</taxon>
        <taxon>Basidiomycota</taxon>
        <taxon>Pucciniomycotina</taxon>
        <taxon>Pucciniomycetes</taxon>
        <taxon>Pucciniales</taxon>
        <taxon>Sphaerophragmiaceae</taxon>
        <taxon>Austropuccinia</taxon>
    </lineage>
</organism>
<feature type="domain" description="Reverse transcriptase Ty1/copia-type" evidence="1">
    <location>
        <begin position="4"/>
        <end position="62"/>
    </location>
</feature>
<keyword evidence="3" id="KW-1185">Reference proteome</keyword>